<dbReference type="EMBL" id="HBFL01001435">
    <property type="protein sequence ID" value="CAD8760988.1"/>
    <property type="molecule type" value="Transcribed_RNA"/>
</dbReference>
<protein>
    <submittedName>
        <fullName evidence="1">Uncharacterized protein</fullName>
    </submittedName>
</protein>
<dbReference type="AlphaFoldDB" id="A0A7S0Y7K3"/>
<gene>
    <name evidence="1" type="ORF">PDEL1432_LOCUS1028</name>
</gene>
<accession>A0A7S0Y7K3</accession>
<name>A0A7S0Y7K3_9STRA</name>
<sequence>MTTHLTLAIHTLNGMPLQAPHGKKMMAKELGVYYGFHSHPHSPDKSTENGDIASAGYYNRSGAHRRYLWLDTDIRTNFFSIAQPGRYHNHMVFEWTMAILIAIARKTNRILILPQVFDADMDAGTYYAWTMMDYSKVADMVDFRETNFLTNPKSWKRETDSDWPFETIASTAFFRAADGGDRLSIYTQVSNESSTVYKKAWATPAWNTNIRPSDYLDAWVGSLSAVPELDAAEVLLVNPDAFMQGDKTWQLANRLMDWKKNTEENKKALPIGRMDKQVLEIYDSLGWCWGDSAFRHTANKVSASDSCYGIGNKPN</sequence>
<evidence type="ECO:0000313" key="1">
    <source>
        <dbReference type="EMBL" id="CAD8760988.1"/>
    </source>
</evidence>
<proteinExistence type="predicted"/>
<organism evidence="1">
    <name type="scientific">Pseudo-nitzschia delicatissima</name>
    <dbReference type="NCBI Taxonomy" id="44447"/>
    <lineage>
        <taxon>Eukaryota</taxon>
        <taxon>Sar</taxon>
        <taxon>Stramenopiles</taxon>
        <taxon>Ochrophyta</taxon>
        <taxon>Bacillariophyta</taxon>
        <taxon>Bacillariophyceae</taxon>
        <taxon>Bacillariophycidae</taxon>
        <taxon>Bacillariales</taxon>
        <taxon>Bacillariaceae</taxon>
        <taxon>Pseudo-nitzschia</taxon>
    </lineage>
</organism>
<reference evidence="1" key="1">
    <citation type="submission" date="2021-01" db="EMBL/GenBank/DDBJ databases">
        <authorList>
            <person name="Corre E."/>
            <person name="Pelletier E."/>
            <person name="Niang G."/>
            <person name="Scheremetjew M."/>
            <person name="Finn R."/>
            <person name="Kale V."/>
            <person name="Holt S."/>
            <person name="Cochrane G."/>
            <person name="Meng A."/>
            <person name="Brown T."/>
            <person name="Cohen L."/>
        </authorList>
    </citation>
    <scope>NUCLEOTIDE SEQUENCE</scope>
    <source>
        <strain evidence="1">UNC1205</strain>
    </source>
</reference>